<dbReference type="CDD" id="cd07377">
    <property type="entry name" value="WHTH_GntR"/>
    <property type="match status" value="1"/>
</dbReference>
<reference evidence="6" key="1">
    <citation type="submission" date="2016-05" db="EMBL/GenBank/DDBJ databases">
        <authorList>
            <person name="Baek K."/>
            <person name="Yang S.-J."/>
        </authorList>
    </citation>
    <scope>NUCLEOTIDE SEQUENCE [LARGE SCALE GENOMIC DNA]</scope>
    <source>
        <strain evidence="6">ST58-10</strain>
    </source>
</reference>
<keyword evidence="3" id="KW-0804">Transcription</keyword>
<dbReference type="EMBL" id="CP015839">
    <property type="protein sequence ID" value="ANG64107.1"/>
    <property type="molecule type" value="Genomic_DNA"/>
</dbReference>
<dbReference type="InterPro" id="IPR036388">
    <property type="entry name" value="WH-like_DNA-bd_sf"/>
</dbReference>
<dbReference type="PRINTS" id="PR00035">
    <property type="entry name" value="HTHGNTR"/>
</dbReference>
<gene>
    <name evidence="5" type="ORF">A8C75_17605</name>
</gene>
<accession>A0A1A9F1R1</accession>
<dbReference type="Pfam" id="PF07729">
    <property type="entry name" value="FCD"/>
    <property type="match status" value="1"/>
</dbReference>
<dbReference type="AlphaFoldDB" id="A0A1A9F1R1"/>
<reference evidence="5 6" key="2">
    <citation type="journal article" date="2018" name="Int. J. Syst. Evol. Microbiol.">
        <title>Marinobacterium aestuarii sp. nov., a benzene-degrading marine bacterium isolated from estuary sediment.</title>
        <authorList>
            <person name="Bae S.S."/>
            <person name="Jung J."/>
            <person name="Chung D."/>
            <person name="Baek K."/>
        </authorList>
    </citation>
    <scope>NUCLEOTIDE SEQUENCE [LARGE SCALE GENOMIC DNA]</scope>
    <source>
        <strain evidence="5 6">ST58-10</strain>
    </source>
</reference>
<dbReference type="KEGG" id="mars:A8C75_17605"/>
<keyword evidence="6" id="KW-1185">Reference proteome</keyword>
<evidence type="ECO:0000256" key="1">
    <source>
        <dbReference type="ARBA" id="ARBA00023015"/>
    </source>
</evidence>
<dbReference type="PANTHER" id="PTHR43537">
    <property type="entry name" value="TRANSCRIPTIONAL REGULATOR, GNTR FAMILY"/>
    <property type="match status" value="1"/>
</dbReference>
<dbReference type="SMART" id="SM00895">
    <property type="entry name" value="FCD"/>
    <property type="match status" value="1"/>
</dbReference>
<protein>
    <submittedName>
        <fullName evidence="5">Transcriptional regulator</fullName>
    </submittedName>
</protein>
<keyword evidence="2" id="KW-0238">DNA-binding</keyword>
<evidence type="ECO:0000256" key="3">
    <source>
        <dbReference type="ARBA" id="ARBA00023163"/>
    </source>
</evidence>
<dbReference type="InterPro" id="IPR008920">
    <property type="entry name" value="TF_FadR/GntR_C"/>
</dbReference>
<dbReference type="InterPro" id="IPR011711">
    <property type="entry name" value="GntR_C"/>
</dbReference>
<dbReference type="PANTHER" id="PTHR43537:SF50">
    <property type="entry name" value="TRANSCRIPTIONAL REGULATORY PROTEIN"/>
    <property type="match status" value="1"/>
</dbReference>
<dbReference type="GO" id="GO:0003677">
    <property type="term" value="F:DNA binding"/>
    <property type="evidence" value="ECO:0007669"/>
    <property type="project" value="UniProtKB-KW"/>
</dbReference>
<dbReference type="Proteomes" id="UP000078070">
    <property type="component" value="Chromosome"/>
</dbReference>
<dbReference type="InterPro" id="IPR000524">
    <property type="entry name" value="Tscrpt_reg_HTH_GntR"/>
</dbReference>
<dbReference type="SUPFAM" id="SSF46785">
    <property type="entry name" value="Winged helix' DNA-binding domain"/>
    <property type="match status" value="1"/>
</dbReference>
<dbReference type="SUPFAM" id="SSF48008">
    <property type="entry name" value="GntR ligand-binding domain-like"/>
    <property type="match status" value="1"/>
</dbReference>
<dbReference type="RefSeq" id="WP_067385422.1">
    <property type="nucleotide sequence ID" value="NZ_CP015839.1"/>
</dbReference>
<dbReference type="PROSITE" id="PS50949">
    <property type="entry name" value="HTH_GNTR"/>
    <property type="match status" value="1"/>
</dbReference>
<sequence>MTTSNLPRKKTSMKRRSLHEEISDHLRSMIIEGELPEGERIDESALCEQLEISRTPLREALKVLHSEGLVSIEPNRGARVAVLTPEEFAELFELIGGLERMAAELAASRASDSELKKLAQMQIRLESLYSAGDRHNYFELNQDIHRMIIAMSRNSTLTSLHEQLLMRASRGRYMAIGTEDRWEESVQEHQALLDALQAKDSVQAGEIMLEHVRHTGDCAVNALKLRKAV</sequence>
<evidence type="ECO:0000313" key="5">
    <source>
        <dbReference type="EMBL" id="ANG64107.1"/>
    </source>
</evidence>
<dbReference type="OrthoDB" id="8066003at2"/>
<dbReference type="Gene3D" id="1.20.120.530">
    <property type="entry name" value="GntR ligand-binding domain-like"/>
    <property type="match status" value="1"/>
</dbReference>
<name>A0A1A9F1R1_9GAMM</name>
<dbReference type="STRING" id="1821621.A8C75_17605"/>
<dbReference type="SMART" id="SM00345">
    <property type="entry name" value="HTH_GNTR"/>
    <property type="match status" value="1"/>
</dbReference>
<dbReference type="Pfam" id="PF00392">
    <property type="entry name" value="GntR"/>
    <property type="match status" value="1"/>
</dbReference>
<dbReference type="InterPro" id="IPR036390">
    <property type="entry name" value="WH_DNA-bd_sf"/>
</dbReference>
<evidence type="ECO:0000259" key="4">
    <source>
        <dbReference type="PROSITE" id="PS50949"/>
    </source>
</evidence>
<evidence type="ECO:0000256" key="2">
    <source>
        <dbReference type="ARBA" id="ARBA00023125"/>
    </source>
</evidence>
<organism evidence="5 6">
    <name type="scientific">Marinobacterium aestuarii</name>
    <dbReference type="NCBI Taxonomy" id="1821621"/>
    <lineage>
        <taxon>Bacteria</taxon>
        <taxon>Pseudomonadati</taxon>
        <taxon>Pseudomonadota</taxon>
        <taxon>Gammaproteobacteria</taxon>
        <taxon>Oceanospirillales</taxon>
        <taxon>Oceanospirillaceae</taxon>
        <taxon>Marinobacterium</taxon>
    </lineage>
</organism>
<evidence type="ECO:0000313" key="6">
    <source>
        <dbReference type="Proteomes" id="UP000078070"/>
    </source>
</evidence>
<dbReference type="Gene3D" id="1.10.10.10">
    <property type="entry name" value="Winged helix-like DNA-binding domain superfamily/Winged helix DNA-binding domain"/>
    <property type="match status" value="1"/>
</dbReference>
<feature type="domain" description="HTH gntR-type" evidence="4">
    <location>
        <begin position="16"/>
        <end position="83"/>
    </location>
</feature>
<proteinExistence type="predicted"/>
<keyword evidence="1" id="KW-0805">Transcription regulation</keyword>
<dbReference type="GO" id="GO:0003700">
    <property type="term" value="F:DNA-binding transcription factor activity"/>
    <property type="evidence" value="ECO:0007669"/>
    <property type="project" value="InterPro"/>
</dbReference>